<evidence type="ECO:0000313" key="3">
    <source>
        <dbReference type="Proteomes" id="UP000196386"/>
    </source>
</evidence>
<gene>
    <name evidence="2" type="ORF">B5F11_19895</name>
</gene>
<dbReference type="AlphaFoldDB" id="A0A1Y4MKZ2"/>
<protein>
    <submittedName>
        <fullName evidence="2">Uncharacterized protein</fullName>
    </submittedName>
</protein>
<sequence length="96" mass="11160">MSKLEERESRRKSIVGNMIESSSSEGSGSGMRGRPKEERELKKRISLSVQPSLYDDIQKIAYVQRKSVSEIICSLMEQYRNENQKDLEEYENVRSI</sequence>
<proteinExistence type="predicted"/>
<accession>A0A1Y4MKZ2</accession>
<evidence type="ECO:0000256" key="1">
    <source>
        <dbReference type="SAM" id="MobiDB-lite"/>
    </source>
</evidence>
<dbReference type="EMBL" id="NFKP01000046">
    <property type="protein sequence ID" value="OUP65207.1"/>
    <property type="molecule type" value="Genomic_DNA"/>
</dbReference>
<reference evidence="3" key="1">
    <citation type="submission" date="2017-04" db="EMBL/GenBank/DDBJ databases">
        <title>Function of individual gut microbiota members based on whole genome sequencing of pure cultures obtained from chicken caecum.</title>
        <authorList>
            <person name="Medvecky M."/>
            <person name="Cejkova D."/>
            <person name="Polansky O."/>
            <person name="Karasova D."/>
            <person name="Kubasova T."/>
            <person name="Cizek A."/>
            <person name="Rychlik I."/>
        </authorList>
    </citation>
    <scope>NUCLEOTIDE SEQUENCE [LARGE SCALE GENOMIC DNA]</scope>
    <source>
        <strain evidence="3">An175</strain>
    </source>
</reference>
<dbReference type="Proteomes" id="UP000196386">
    <property type="component" value="Unassembled WGS sequence"/>
</dbReference>
<feature type="region of interest" description="Disordered" evidence="1">
    <location>
        <begin position="1"/>
        <end position="42"/>
    </location>
</feature>
<organism evidence="2 3">
    <name type="scientific">Anaerotruncus colihominis</name>
    <dbReference type="NCBI Taxonomy" id="169435"/>
    <lineage>
        <taxon>Bacteria</taxon>
        <taxon>Bacillati</taxon>
        <taxon>Bacillota</taxon>
        <taxon>Clostridia</taxon>
        <taxon>Eubacteriales</taxon>
        <taxon>Oscillospiraceae</taxon>
        <taxon>Anaerotruncus</taxon>
    </lineage>
</organism>
<evidence type="ECO:0000313" key="2">
    <source>
        <dbReference type="EMBL" id="OUP65207.1"/>
    </source>
</evidence>
<feature type="compositionally biased region" description="Basic and acidic residues" evidence="1">
    <location>
        <begin position="1"/>
        <end position="11"/>
    </location>
</feature>
<dbReference type="RefSeq" id="WP_087303568.1">
    <property type="nucleotide sequence ID" value="NZ_NFKP01000046.1"/>
</dbReference>
<comment type="caution">
    <text evidence="2">The sequence shown here is derived from an EMBL/GenBank/DDBJ whole genome shotgun (WGS) entry which is preliminary data.</text>
</comment>
<name>A0A1Y4MKZ2_9FIRM</name>